<evidence type="ECO:0000256" key="1">
    <source>
        <dbReference type="ARBA" id="ARBA00004567"/>
    </source>
</evidence>
<dbReference type="EMBL" id="JAKMXF010000022">
    <property type="protein sequence ID" value="KAI6660850.1"/>
    <property type="molecule type" value="Genomic_DNA"/>
</dbReference>
<evidence type="ECO:0000256" key="5">
    <source>
        <dbReference type="ARBA" id="ARBA00023010"/>
    </source>
</evidence>
<gene>
    <name evidence="9" type="ORF">LOD99_13574</name>
</gene>
<comment type="subcellular location">
    <subcellularLocation>
        <location evidence="1">Nucleus</location>
        <location evidence="1">Nuclear pore complex</location>
    </subcellularLocation>
</comment>
<organism evidence="9 10">
    <name type="scientific">Oopsacas minuta</name>
    <dbReference type="NCBI Taxonomy" id="111878"/>
    <lineage>
        <taxon>Eukaryota</taxon>
        <taxon>Metazoa</taxon>
        <taxon>Porifera</taxon>
        <taxon>Hexactinellida</taxon>
        <taxon>Hexasterophora</taxon>
        <taxon>Lyssacinosida</taxon>
        <taxon>Leucopsacidae</taxon>
        <taxon>Oopsacas</taxon>
    </lineage>
</organism>
<dbReference type="Gene3D" id="6.10.140.1350">
    <property type="match status" value="1"/>
</dbReference>
<feature type="region of interest" description="Disordered" evidence="8">
    <location>
        <begin position="479"/>
        <end position="583"/>
    </location>
</feature>
<feature type="compositionally biased region" description="Low complexity" evidence="8">
    <location>
        <begin position="95"/>
        <end position="109"/>
    </location>
</feature>
<keyword evidence="6" id="KW-0906">Nuclear pore complex</keyword>
<keyword evidence="10" id="KW-1185">Reference proteome</keyword>
<dbReference type="AlphaFoldDB" id="A0AAV7KJD3"/>
<evidence type="ECO:0000313" key="10">
    <source>
        <dbReference type="Proteomes" id="UP001165289"/>
    </source>
</evidence>
<dbReference type="Proteomes" id="UP001165289">
    <property type="component" value="Unassembled WGS sequence"/>
</dbReference>
<sequence>MTATSIPAFNLGQGTQQSFLSSTPAINPQVNPSLGVGQFSSTPFPSSSLTQQAPTLNLSGLGGPSGTQQTVSSGMALGAPVIRSQGLTLGPSTNPGLLPPSTGLGSLGSQKQQTGSLSASTQSQTILGTAPGQQGSTLGSLLAQPQGSTLSTTGQLQTVPNMTTSLLGTPASQSTGLNLTGARLGPARATPQTQGLNISTSTQGIVQTSSSVTTQPLTLGGSLPQTGTSTITHPTPPNDVKDLELDPIVAQLSTNLSAFIKQQKLIQSELSKMENRSLQNCEKEYKSMSRSLTEWKRGVSEYSNQVSTLKDDSIQDIRVAEIAQRTHELPASLQGDHSDPKLYFHMLSNQFSQKLEYYQQVVQELGKNFSQMDTRPKTPQEVSEIFKLLNDNFISLASNIYSLHTRVADLKDNVLSYSNIYCKDRQIHFPKRMPAVPSSTSYSQLKSGPTPFSLSEASLLSQKYSLGTHGADIHMTNPSHTFSPLQNGATSQKSSFGLSMGRTQLPLSSTLQNPTNKFSSFLTNSPQTAPIQKPLQTPSMGLSLTPQLTSSFNPHNQYSTGAGFSPHRRGSISGESEESKRVK</sequence>
<feature type="compositionally biased region" description="Polar residues" evidence="8">
    <location>
        <begin position="479"/>
        <end position="562"/>
    </location>
</feature>
<evidence type="ECO:0000256" key="7">
    <source>
        <dbReference type="ARBA" id="ARBA00023242"/>
    </source>
</evidence>
<protein>
    <submittedName>
        <fullName evidence="9">Nucleoporin p58/p45</fullName>
    </submittedName>
</protein>
<evidence type="ECO:0000256" key="3">
    <source>
        <dbReference type="ARBA" id="ARBA00022816"/>
    </source>
</evidence>
<dbReference type="PANTHER" id="PTHR13437">
    <property type="entry name" value="NUCLEOPORIN P58/P45 NUCLEOPORIN-LIKE PROTEIN 1"/>
    <property type="match status" value="1"/>
</dbReference>
<proteinExistence type="predicted"/>
<evidence type="ECO:0000256" key="8">
    <source>
        <dbReference type="SAM" id="MobiDB-lite"/>
    </source>
</evidence>
<evidence type="ECO:0000256" key="6">
    <source>
        <dbReference type="ARBA" id="ARBA00023132"/>
    </source>
</evidence>
<dbReference type="PANTHER" id="PTHR13437:SF2">
    <property type="entry name" value="NUCLEOPORIN P58_P45"/>
    <property type="match status" value="1"/>
</dbReference>
<keyword evidence="3" id="KW-0509">mRNA transport</keyword>
<accession>A0AAV7KJD3</accession>
<dbReference type="GO" id="GO:0051028">
    <property type="term" value="P:mRNA transport"/>
    <property type="evidence" value="ECO:0007669"/>
    <property type="project" value="UniProtKB-KW"/>
</dbReference>
<keyword evidence="4" id="KW-0653">Protein transport</keyword>
<keyword evidence="7" id="KW-0539">Nucleus</keyword>
<evidence type="ECO:0000256" key="4">
    <source>
        <dbReference type="ARBA" id="ARBA00022927"/>
    </source>
</evidence>
<dbReference type="GO" id="GO:0015031">
    <property type="term" value="P:protein transport"/>
    <property type="evidence" value="ECO:0007669"/>
    <property type="project" value="UniProtKB-KW"/>
</dbReference>
<dbReference type="Pfam" id="PF15967">
    <property type="entry name" value="Nucleoporin_FG2"/>
    <property type="match status" value="1"/>
</dbReference>
<feature type="compositionally biased region" description="Polar residues" evidence="8">
    <location>
        <begin position="110"/>
        <end position="178"/>
    </location>
</feature>
<dbReference type="GO" id="GO:0017056">
    <property type="term" value="F:structural constituent of nuclear pore"/>
    <property type="evidence" value="ECO:0007669"/>
    <property type="project" value="InterPro"/>
</dbReference>
<dbReference type="InterPro" id="IPR024882">
    <property type="entry name" value="NUP58/p45/49"/>
</dbReference>
<reference evidence="9 10" key="1">
    <citation type="journal article" date="2023" name="BMC Biol.">
        <title>The compact genome of the sponge Oopsacas minuta (Hexactinellida) is lacking key metazoan core genes.</title>
        <authorList>
            <person name="Santini S."/>
            <person name="Schenkelaars Q."/>
            <person name="Jourda C."/>
            <person name="Duchesne M."/>
            <person name="Belahbib H."/>
            <person name="Rocher C."/>
            <person name="Selva M."/>
            <person name="Riesgo A."/>
            <person name="Vervoort M."/>
            <person name="Leys S.P."/>
            <person name="Kodjabachian L."/>
            <person name="Le Bivic A."/>
            <person name="Borchiellini C."/>
            <person name="Claverie J.M."/>
            <person name="Renard E."/>
        </authorList>
    </citation>
    <scope>NUCLEOTIDE SEQUENCE [LARGE SCALE GENOMIC DNA]</scope>
    <source>
        <strain evidence="9">SPO-2</strain>
    </source>
</reference>
<name>A0AAV7KJD3_9METZ</name>
<dbReference type="GO" id="GO:0005643">
    <property type="term" value="C:nuclear pore"/>
    <property type="evidence" value="ECO:0007669"/>
    <property type="project" value="UniProtKB-SubCell"/>
</dbReference>
<feature type="compositionally biased region" description="Low complexity" evidence="8">
    <location>
        <begin position="38"/>
        <end position="51"/>
    </location>
</feature>
<evidence type="ECO:0000256" key="2">
    <source>
        <dbReference type="ARBA" id="ARBA00022448"/>
    </source>
</evidence>
<keyword evidence="2" id="KW-0813">Transport</keyword>
<evidence type="ECO:0000313" key="9">
    <source>
        <dbReference type="EMBL" id="KAI6660850.1"/>
    </source>
</evidence>
<comment type="caution">
    <text evidence="9">The sequence shown here is derived from an EMBL/GenBank/DDBJ whole genome shotgun (WGS) entry which is preliminary data.</text>
</comment>
<feature type="region of interest" description="Disordered" evidence="8">
    <location>
        <begin position="31"/>
        <end position="52"/>
    </location>
</feature>
<feature type="region of interest" description="Disordered" evidence="8">
    <location>
        <begin position="86"/>
        <end position="238"/>
    </location>
</feature>
<dbReference type="GO" id="GO:0008139">
    <property type="term" value="F:nuclear localization sequence binding"/>
    <property type="evidence" value="ECO:0007669"/>
    <property type="project" value="InterPro"/>
</dbReference>
<feature type="compositionally biased region" description="Polar residues" evidence="8">
    <location>
        <begin position="190"/>
        <end position="233"/>
    </location>
</feature>
<keyword evidence="5" id="KW-0811">Translocation</keyword>